<evidence type="ECO:0000313" key="2">
    <source>
        <dbReference type="EMBL" id="JAC83082.1"/>
    </source>
</evidence>
<gene>
    <name evidence="2" type="ORF">TSPGSL018_4211</name>
</gene>
<accession>A0A061SD58</accession>
<feature type="compositionally biased region" description="Basic and acidic residues" evidence="1">
    <location>
        <begin position="204"/>
        <end position="216"/>
    </location>
</feature>
<dbReference type="EMBL" id="GBEZ01001935">
    <property type="protein sequence ID" value="JAC83082.1"/>
    <property type="molecule type" value="Transcribed_RNA"/>
</dbReference>
<feature type="compositionally biased region" description="Basic and acidic residues" evidence="1">
    <location>
        <begin position="181"/>
        <end position="193"/>
    </location>
</feature>
<organism evidence="2">
    <name type="scientific">Tetraselmis sp. GSL018</name>
    <dbReference type="NCBI Taxonomy" id="582737"/>
    <lineage>
        <taxon>Eukaryota</taxon>
        <taxon>Viridiplantae</taxon>
        <taxon>Chlorophyta</taxon>
        <taxon>core chlorophytes</taxon>
        <taxon>Chlorodendrophyceae</taxon>
        <taxon>Chlorodendrales</taxon>
        <taxon>Chlorodendraceae</taxon>
        <taxon>Tetraselmis</taxon>
    </lineage>
</organism>
<feature type="non-terminal residue" evidence="2">
    <location>
        <position position="1"/>
    </location>
</feature>
<name>A0A061SD58_9CHLO</name>
<feature type="region of interest" description="Disordered" evidence="1">
    <location>
        <begin position="1"/>
        <end position="23"/>
    </location>
</feature>
<sequence>QGGRDQAPQAAAGSQGDAARQAALRERALPAGCQDHALCSRAAGAGALWQLPEWGPSPRRAPGQEITDAELMRALVDRKEEHASANRVQAQHISCPSKRNAPEASRWPLPRSAGGGEQPVRDLHPTDPRPESPEGFGSRDENRPDERNAESTDLAEIVHVSTHRADKPASSAASRVSANFDRTRGRVDVKDGAEGDEACSAIGARDRTRDGEDRTRDGEEIADMIRSIETLFVACPSAEGTPNLDHRQSGMDGMAEDCHPAEECPAASNDGDRKGGAHAALFGRDSKQRMQLVEALPTPSAGAAQGFPLSVDDTAAEHERGVSAARPRAYEPDGEGEEGTDSNTLEALRAAAERKRRFLSELKALGYSTQ</sequence>
<protein>
    <submittedName>
        <fullName evidence="2">Uncharacterized protein</fullName>
    </submittedName>
</protein>
<evidence type="ECO:0000256" key="1">
    <source>
        <dbReference type="SAM" id="MobiDB-lite"/>
    </source>
</evidence>
<feature type="compositionally biased region" description="Basic and acidic residues" evidence="1">
    <location>
        <begin position="119"/>
        <end position="150"/>
    </location>
</feature>
<dbReference type="AlphaFoldDB" id="A0A061SD58"/>
<reference evidence="2" key="1">
    <citation type="submission" date="2014-05" db="EMBL/GenBank/DDBJ databases">
        <title>The transcriptome of the halophilic microalga Tetraselmis sp. GSL018 isolated from the Great Salt Lake, Utah.</title>
        <authorList>
            <person name="Jinkerson R.E."/>
            <person name="D'Adamo S."/>
            <person name="Posewitz M.C."/>
        </authorList>
    </citation>
    <scope>NUCLEOTIDE SEQUENCE</scope>
    <source>
        <strain evidence="2">GSL018</strain>
    </source>
</reference>
<feature type="region of interest" description="Disordered" evidence="1">
    <location>
        <begin position="300"/>
        <end position="344"/>
    </location>
</feature>
<proteinExistence type="predicted"/>
<feature type="region of interest" description="Disordered" evidence="1">
    <location>
        <begin position="77"/>
        <end position="216"/>
    </location>
</feature>